<reference evidence="2 3" key="1">
    <citation type="journal article" date="2011" name="J. Bacteriol.">
        <title>Genome sequence of Chthoniobacter flavus Ellin428, an aerobic heterotrophic soil bacterium.</title>
        <authorList>
            <person name="Kant R."/>
            <person name="van Passel M.W."/>
            <person name="Palva A."/>
            <person name="Lucas S."/>
            <person name="Lapidus A."/>
            <person name="Glavina Del Rio T."/>
            <person name="Dalin E."/>
            <person name="Tice H."/>
            <person name="Bruce D."/>
            <person name="Goodwin L."/>
            <person name="Pitluck S."/>
            <person name="Larimer F.W."/>
            <person name="Land M.L."/>
            <person name="Hauser L."/>
            <person name="Sangwan P."/>
            <person name="de Vos W.M."/>
            <person name="Janssen P.H."/>
            <person name="Smidt H."/>
        </authorList>
    </citation>
    <scope>NUCLEOTIDE SEQUENCE [LARGE SCALE GENOMIC DNA]</scope>
    <source>
        <strain evidence="2 3">Ellin428</strain>
    </source>
</reference>
<dbReference type="AlphaFoldDB" id="B4CYI0"/>
<gene>
    <name evidence="2" type="ORF">CfE428DRAFT_1718</name>
</gene>
<dbReference type="Proteomes" id="UP000005824">
    <property type="component" value="Unassembled WGS sequence"/>
</dbReference>
<organism evidence="2 3">
    <name type="scientific">Chthoniobacter flavus Ellin428</name>
    <dbReference type="NCBI Taxonomy" id="497964"/>
    <lineage>
        <taxon>Bacteria</taxon>
        <taxon>Pseudomonadati</taxon>
        <taxon>Verrucomicrobiota</taxon>
        <taxon>Spartobacteria</taxon>
        <taxon>Chthoniobacterales</taxon>
        <taxon>Chthoniobacteraceae</taxon>
        <taxon>Chthoniobacter</taxon>
    </lineage>
</organism>
<evidence type="ECO:0000259" key="1">
    <source>
        <dbReference type="Pfam" id="PF16798"/>
    </source>
</evidence>
<dbReference type="eggNOG" id="COG3558">
    <property type="taxonomic scope" value="Bacteria"/>
</dbReference>
<dbReference type="RefSeq" id="WP_006979044.1">
    <property type="nucleotide sequence ID" value="NZ_ABVL01000004.1"/>
</dbReference>
<accession>B4CYI0</accession>
<proteinExistence type="predicted"/>
<evidence type="ECO:0000313" key="2">
    <source>
        <dbReference type="EMBL" id="EDY20521.1"/>
    </source>
</evidence>
<feature type="domain" description="DUF5069" evidence="1">
    <location>
        <begin position="10"/>
        <end position="140"/>
    </location>
</feature>
<evidence type="ECO:0000313" key="3">
    <source>
        <dbReference type="Proteomes" id="UP000005824"/>
    </source>
</evidence>
<sequence>MNNITDLTQRPPRSMRTRLGGYALLPRMLDKGRAEIAGKNGEYHYNCPLDQRILEYLGVDAEALRKELAAGKGDGEILEWIRSNQKNKHTDAEIEAWSDAAGKRVPEGESIEFFNEIRTATAPHRSDITTWADLLDVDDYVTFGGKA</sequence>
<keyword evidence="3" id="KW-1185">Reference proteome</keyword>
<name>B4CYI0_9BACT</name>
<protein>
    <recommendedName>
        <fullName evidence="1">DUF5069 domain-containing protein</fullName>
    </recommendedName>
</protein>
<dbReference type="Pfam" id="PF16798">
    <property type="entry name" value="DUF5069"/>
    <property type="match status" value="1"/>
</dbReference>
<dbReference type="EMBL" id="ABVL01000004">
    <property type="protein sequence ID" value="EDY20521.1"/>
    <property type="molecule type" value="Genomic_DNA"/>
</dbReference>
<dbReference type="InParanoid" id="B4CYI0"/>
<dbReference type="STRING" id="497964.CfE428DRAFT_1718"/>
<comment type="caution">
    <text evidence="2">The sequence shown here is derived from an EMBL/GenBank/DDBJ whole genome shotgun (WGS) entry which is preliminary data.</text>
</comment>
<dbReference type="InterPro" id="IPR031849">
    <property type="entry name" value="DUF5069"/>
</dbReference>